<organism evidence="2 3">
    <name type="scientific">Dysgonomonas alginatilytica</name>
    <dbReference type="NCBI Taxonomy" id="1605892"/>
    <lineage>
        <taxon>Bacteria</taxon>
        <taxon>Pseudomonadati</taxon>
        <taxon>Bacteroidota</taxon>
        <taxon>Bacteroidia</taxon>
        <taxon>Bacteroidales</taxon>
        <taxon>Dysgonomonadaceae</taxon>
        <taxon>Dysgonomonas</taxon>
    </lineage>
</organism>
<dbReference type="PANTHER" id="PTHR31143:SF2">
    <property type="entry name" value="FR47-LIKE DOMAIN-CONTAINING PROTEIN-RELATED"/>
    <property type="match status" value="1"/>
</dbReference>
<evidence type="ECO:0000259" key="1">
    <source>
        <dbReference type="PROSITE" id="PS51186"/>
    </source>
</evidence>
<dbReference type="SUPFAM" id="SSF55729">
    <property type="entry name" value="Acyl-CoA N-acyltransferases (Nat)"/>
    <property type="match status" value="1"/>
</dbReference>
<proteinExistence type="predicted"/>
<evidence type="ECO:0000313" key="3">
    <source>
        <dbReference type="Proteomes" id="UP000247973"/>
    </source>
</evidence>
<dbReference type="InterPro" id="IPR016181">
    <property type="entry name" value="Acyl_CoA_acyltransferase"/>
</dbReference>
<dbReference type="PANTHER" id="PTHR31143">
    <property type="match status" value="1"/>
</dbReference>
<dbReference type="AlphaFoldDB" id="A0A2V3PWP4"/>
<keyword evidence="2" id="KW-0808">Transferase</keyword>
<keyword evidence="3" id="KW-1185">Reference proteome</keyword>
<dbReference type="Proteomes" id="UP000247973">
    <property type="component" value="Unassembled WGS sequence"/>
</dbReference>
<dbReference type="PROSITE" id="PS51186">
    <property type="entry name" value="GNAT"/>
    <property type="match status" value="1"/>
</dbReference>
<sequence length="277" mass="31574">MKVLGKEQYNKLSEPLKSVTTNNLFARSVVEKIVDGEIYVDDADNPATYFIVHPYGMSLLFGDPNNAAFNEAFKKYALNENGNRHRVEWMQVFPSDWDAVLADLLHDNLVEPAYQHTSSDTIELNVRVNFKLNKEKYLNAKREYETVDPNISIVRTDKDIFEAMKGTVVPLHFWNNADDFVNKGVAFSLFYNGKLASTAFSAYVHDDKLELGIETYEDFKGKGLACKACSALIDYCLENGYEPVWACRKDNVGSYLLAQKLGFENVKEISYYRMGFV</sequence>
<feature type="domain" description="N-acetyltransferase" evidence="1">
    <location>
        <begin position="149"/>
        <end position="277"/>
    </location>
</feature>
<comment type="caution">
    <text evidence="2">The sequence shown here is derived from an EMBL/GenBank/DDBJ whole genome shotgun (WGS) entry which is preliminary data.</text>
</comment>
<dbReference type="InterPro" id="IPR000182">
    <property type="entry name" value="GNAT_dom"/>
</dbReference>
<accession>A0A2V3PWP4</accession>
<dbReference type="Gene3D" id="3.40.630.30">
    <property type="match status" value="1"/>
</dbReference>
<gene>
    <name evidence="2" type="ORF">CLV62_101275</name>
</gene>
<name>A0A2V3PWP4_9BACT</name>
<reference evidence="2 3" key="1">
    <citation type="submission" date="2018-03" db="EMBL/GenBank/DDBJ databases">
        <title>Genomic Encyclopedia of Archaeal and Bacterial Type Strains, Phase II (KMG-II): from individual species to whole genera.</title>
        <authorList>
            <person name="Goeker M."/>
        </authorList>
    </citation>
    <scope>NUCLEOTIDE SEQUENCE [LARGE SCALE GENOMIC DNA]</scope>
    <source>
        <strain evidence="2 3">DSM 100214</strain>
    </source>
</reference>
<dbReference type="RefSeq" id="WP_110308975.1">
    <property type="nucleotide sequence ID" value="NZ_QICL01000001.1"/>
</dbReference>
<dbReference type="InterPro" id="IPR027365">
    <property type="entry name" value="GNAT_acetyltra_YdfB-like"/>
</dbReference>
<evidence type="ECO:0000313" key="2">
    <source>
        <dbReference type="EMBL" id="PXV69008.1"/>
    </source>
</evidence>
<protein>
    <submittedName>
        <fullName evidence="2">GNAT acetyltransferase-like protein</fullName>
    </submittedName>
</protein>
<dbReference type="Pfam" id="PF12746">
    <property type="entry name" value="GNAT_acetyltran"/>
    <property type="match status" value="1"/>
</dbReference>
<dbReference type="GO" id="GO:0016747">
    <property type="term" value="F:acyltransferase activity, transferring groups other than amino-acyl groups"/>
    <property type="evidence" value="ECO:0007669"/>
    <property type="project" value="InterPro"/>
</dbReference>
<dbReference type="OrthoDB" id="1120671at2"/>
<dbReference type="EMBL" id="QICL01000001">
    <property type="protein sequence ID" value="PXV69008.1"/>
    <property type="molecule type" value="Genomic_DNA"/>
</dbReference>